<dbReference type="PANTHER" id="PTHR43308:SF5">
    <property type="entry name" value="S-LAYER PROTEIN _ PEPTIDOGLYCAN ENDO-BETA-N-ACETYLGLUCOSAMINIDASE"/>
    <property type="match status" value="1"/>
</dbReference>
<dbReference type="Proteomes" id="UP001589619">
    <property type="component" value="Unassembled WGS sequence"/>
</dbReference>
<sequence length="2308" mass="247943">MKSKIRTRMRFVCLLLFAVLLYVPGASGRADAVATGVADGTYDFGGTLAAYDNTYKKTGDKFLVNKDLVKSGTSLWPQTQKNGENPGYMLLTAEGTTTLGSFTFQDLGFSATSDNLRLDFIHITLMDAAGATITTIDNYRYGGTNRGVGKSTVKLSAMLNFNKLFQFKNVKSIKILWIFADDADPSRLKLDNITIANAQKGKYNVTFNSYGGTAVNSQSIFYNERATAPTAPTRPGFTFGGWYADPELTKPFAFTTAITGNTTLYAKWTMIMYTVTFNSKGGPAVSSQSVFYGGTAYDPSYSPPIARTGYGFGGWYMDEALTRPFDFDTVITRDMTLYAKWTAINYSVTFESNGGTAVNSQTVSYNNKATAPANPTRTGYTFGGWYTNTELTTAFTFTTAITGNTKLYAKWTLNNYAVTFESNGGTAVSSQTVGYNNKATAPANPTRTGYTFGGWYTDPEWTKPFAFTTAITGNTKLYAKWTLNNYTVTFESNGGTTVSSQTVGYNNKATTPTAPTRTGYTFGGWYTNTALTTAFAFTTVITGDTKLYAKWTLNNYTVKFESNGGTTVSNQTVSYNNRATAPTAPTKPGNTFGGWYTNTGLTTAFAFTTAITVDTKLYAKWTLNNYTVTFESNGGTTVSSQTVGYNNRATAPTAPTRTGYTFGGWYTNTGLTTAFAFTTAITGDTKLYAKWTLNNYTVTFESNGGTLVSSQTVSYNNRAAAPPAPTRTGYTFGGWYKDAGLTEAFAFTTAITGNTTLRAKWLPNYTVKFESNGGTPVSSQTVASNSTAAAPGAPTKLGHTFGGWYTNAGLTTPASFGTAITGNTILYAKWIPHIYTVTFDTYGGTTVDSLMVSYGSMATAPADPTKTGYTFGGWYTNAALTMPFLFTTSITADTTLHAGWATDSFAVTFHSNGGTSVNSQAVSYGTLATAPATPTKVGHTFAGWYMDEHLTAPFQFTTAIAGDTGLYANWTEDEYTLTFDSKGGTPVTVMTATYDDLILAPVDPTKTDYAFAGWHSDEELTVPFPFPAMITVDTTVYAKWVEERYTVTFDSNGGTAVTVVTATYNNTIASPGDPTKTGYTFGGWHTNEELTLPFEFTSTVITGDRTLYAKWTEEEYTLTFDSTGGTTVSSQPVSYNHTAVEPPDPTQSGFTFGGWFMNSGLTEPYTFSMAITGDMVLYASWLADSYTVTFDSNEGSITQVGVPYNGLVTAPAVPVRTSYTFGGWYTDEELTLPFEFTTTVITGDRTLYAKWTAEDYTVTFESNGGTPVSSQTVSYNNVASAPTDPTNIGNIFAGWYTDMGLTAYFSFATVITGDMTLYAKWATDSNAVTFDSNGGTAVSSVMVSYNSTFTAPADPIKSGYTFGGWYVDEDLTALFAFSTPIMGDTTLYAKWATDSYAVTFNSNGGTSVGSLAVSYNGTTPAPVDPTKAGYTFAGWFTDTALTESFTFTTAITSDMMLHASWTTNSYKVTFDSKEGSAVSSQEVGYNGIATAPADPVKAGYTFAGWYADDELTVPFPFTTVIMGDLTVHAKWVTDSYAVTFNSNGGTAISGQAVSYNTTATAPADPTKTGSTFAGWYMDAELTAPFSFAAIITGNTTLYAKWTTSSSADLSSLVVSDTMPNPAFDPDTTYYSANVLNSTTAVTLTASVYDRHASIKVNNTAVTSGQATEVLLNEGNNTIVVDVTAQDGSAKAYSVSVTRAPKAPVGLEGYAADGKVALNWQSVPGAVSYSVYGGTASRSYGAIPMETVSGATYSYMASGLTNGTGYYFTIMANNIGGTSLYSNEVMAMPLSEDASLESLRLTDVTLSPTFERSVFSYEARVANLVWTTTVTAMVYEKNASVIIRVNGMEVSDGQAALNVGRNTIDIVVVAQNGTTSTYIVTVDRMSSGSSGSYPSYGEPQEVQLMIDGQSYDHLAKVTKTGEHELTVTIDAAQMQGYLDKNDNISVVGMRISSKVDDISVLLPGDIVKAMERKHIVWEVRAPYGGYSLPASEIGIDRLVAQLGAEALTNVNVQVRIGKSSFNWENWNGAAVGDGIVGQPVDFRITAAYKEHTVTVREFFSYIKLEIPLPDGTEPNEITTAVVMNEDGTFHHVPTYVRSEDGRHFAIIHSFTNGVYALVKNHKTFADVDKHWSKNAVNDLASRFIVNGIDETHYNPDGAVTRAEFAAIIVRALGLSNTGGNAAFTDVKSGDWYAGVVSKAQEYGIIDGYEDGSFRPANTITREEAMALVIRAMKLTGLETAITTTDIEATLSMFSDSEAVSAWAKPAVALAVRNGIVNGTDAGLMPASDITRAETAAIVQRMLRKAKLID</sequence>
<accession>A0ABV5W7U2</accession>
<evidence type="ECO:0000259" key="3">
    <source>
        <dbReference type="PROSITE" id="PS50853"/>
    </source>
</evidence>
<gene>
    <name evidence="5" type="ORF">ACFFNY_32730</name>
</gene>
<dbReference type="Pfam" id="PF00395">
    <property type="entry name" value="SLH"/>
    <property type="match status" value="3"/>
</dbReference>
<feature type="chain" id="PRO_5045848047" evidence="2">
    <location>
        <begin position="29"/>
        <end position="2308"/>
    </location>
</feature>
<dbReference type="InterPro" id="IPR003961">
    <property type="entry name" value="FN3_dom"/>
</dbReference>
<dbReference type="SMART" id="SM00060">
    <property type="entry name" value="FN3"/>
    <property type="match status" value="1"/>
</dbReference>
<dbReference type="Pfam" id="PF09479">
    <property type="entry name" value="Flg_new"/>
    <property type="match status" value="20"/>
</dbReference>
<feature type="domain" description="Fibronectin type-III" evidence="3">
    <location>
        <begin position="1699"/>
        <end position="1792"/>
    </location>
</feature>
<feature type="signal peptide" evidence="2">
    <location>
        <begin position="1"/>
        <end position="28"/>
    </location>
</feature>
<evidence type="ECO:0000256" key="2">
    <source>
        <dbReference type="SAM" id="SignalP"/>
    </source>
</evidence>
<dbReference type="InterPro" id="IPR042229">
    <property type="entry name" value="Listeria/Bacterioides_rpt_sf"/>
</dbReference>
<dbReference type="InterPro" id="IPR025883">
    <property type="entry name" value="Cadherin-like_domain"/>
</dbReference>
<reference evidence="5 6" key="1">
    <citation type="submission" date="2024-09" db="EMBL/GenBank/DDBJ databases">
        <authorList>
            <person name="Sun Q."/>
            <person name="Mori K."/>
        </authorList>
    </citation>
    <scope>NUCLEOTIDE SEQUENCE [LARGE SCALE GENOMIC DNA]</scope>
    <source>
        <strain evidence="5 6">JCM 12520</strain>
    </source>
</reference>
<keyword evidence="6" id="KW-1185">Reference proteome</keyword>
<organism evidence="5 6">
    <name type="scientific">Paenibacillus hodogayensis</name>
    <dbReference type="NCBI Taxonomy" id="279208"/>
    <lineage>
        <taxon>Bacteria</taxon>
        <taxon>Bacillati</taxon>
        <taxon>Bacillota</taxon>
        <taxon>Bacilli</taxon>
        <taxon>Bacillales</taxon>
        <taxon>Paenibacillaceae</taxon>
        <taxon>Paenibacillus</taxon>
    </lineage>
</organism>
<comment type="subcellular location">
    <subcellularLocation>
        <location evidence="1">Cell envelope</location>
    </subcellularLocation>
</comment>
<dbReference type="Pfam" id="PF12733">
    <property type="entry name" value="Cadherin-like"/>
    <property type="match status" value="2"/>
</dbReference>
<protein>
    <submittedName>
        <fullName evidence="5">InlB B-repeat-containing protein</fullName>
    </submittedName>
</protein>
<feature type="domain" description="SLH" evidence="4">
    <location>
        <begin position="2178"/>
        <end position="2241"/>
    </location>
</feature>
<dbReference type="NCBIfam" id="TIGR02543">
    <property type="entry name" value="List_Bact_rpt"/>
    <property type="match status" value="16"/>
</dbReference>
<dbReference type="PANTHER" id="PTHR43308">
    <property type="entry name" value="OUTER MEMBRANE PROTEIN ALPHA-RELATED"/>
    <property type="match status" value="1"/>
</dbReference>
<dbReference type="InterPro" id="IPR036116">
    <property type="entry name" value="FN3_sf"/>
</dbReference>
<evidence type="ECO:0000313" key="5">
    <source>
        <dbReference type="EMBL" id="MFB9756368.1"/>
    </source>
</evidence>
<dbReference type="RefSeq" id="WP_344917469.1">
    <property type="nucleotide sequence ID" value="NZ_BAAAYO010000021.1"/>
</dbReference>
<proteinExistence type="predicted"/>
<dbReference type="PROSITE" id="PS50853">
    <property type="entry name" value="FN3"/>
    <property type="match status" value="1"/>
</dbReference>
<dbReference type="EMBL" id="JBHMAG010000022">
    <property type="protein sequence ID" value="MFB9756368.1"/>
    <property type="molecule type" value="Genomic_DNA"/>
</dbReference>
<dbReference type="Gene3D" id="2.60.40.10">
    <property type="entry name" value="Immunoglobulins"/>
    <property type="match status" value="1"/>
</dbReference>
<dbReference type="InterPro" id="IPR051465">
    <property type="entry name" value="Cell_Envelope_Struct_Comp"/>
</dbReference>
<feature type="domain" description="SLH" evidence="4">
    <location>
        <begin position="2249"/>
        <end position="2308"/>
    </location>
</feature>
<name>A0ABV5W7U2_9BACL</name>
<evidence type="ECO:0000259" key="4">
    <source>
        <dbReference type="PROSITE" id="PS51272"/>
    </source>
</evidence>
<dbReference type="InterPro" id="IPR001119">
    <property type="entry name" value="SLH_dom"/>
</dbReference>
<dbReference type="InterPro" id="IPR013378">
    <property type="entry name" value="InlB-like_B-rpt"/>
</dbReference>
<feature type="domain" description="SLH" evidence="4">
    <location>
        <begin position="2118"/>
        <end position="2177"/>
    </location>
</feature>
<comment type="caution">
    <text evidence="5">The sequence shown here is derived from an EMBL/GenBank/DDBJ whole genome shotgun (WGS) entry which is preliminary data.</text>
</comment>
<dbReference type="InterPro" id="IPR013783">
    <property type="entry name" value="Ig-like_fold"/>
</dbReference>
<dbReference type="Gene3D" id="2.60.40.4270">
    <property type="entry name" value="Listeria-Bacteroides repeat domain"/>
    <property type="match status" value="20"/>
</dbReference>
<evidence type="ECO:0000256" key="1">
    <source>
        <dbReference type="ARBA" id="ARBA00004196"/>
    </source>
</evidence>
<keyword evidence="2" id="KW-0732">Signal</keyword>
<dbReference type="PROSITE" id="PS51272">
    <property type="entry name" value="SLH"/>
    <property type="match status" value="3"/>
</dbReference>
<dbReference type="SUPFAM" id="SSF49265">
    <property type="entry name" value="Fibronectin type III"/>
    <property type="match status" value="1"/>
</dbReference>
<evidence type="ECO:0000313" key="6">
    <source>
        <dbReference type="Proteomes" id="UP001589619"/>
    </source>
</evidence>